<name>A0A508WZI6_9HYPH</name>
<sequence>MTVFLKAGQRPGEGDEAFVLIWCGRGTGQSPDTRHFMTAARHDLWFQMWHFKDWQTESRITNA</sequence>
<proteinExistence type="predicted"/>
<organism evidence="1">
    <name type="scientific">Sinorhizobium medicae</name>
    <dbReference type="NCBI Taxonomy" id="110321"/>
    <lineage>
        <taxon>Bacteria</taxon>
        <taxon>Pseudomonadati</taxon>
        <taxon>Pseudomonadota</taxon>
        <taxon>Alphaproteobacteria</taxon>
        <taxon>Hyphomicrobiales</taxon>
        <taxon>Rhizobiaceae</taxon>
        <taxon>Sinorhizobium/Ensifer group</taxon>
        <taxon>Sinorhizobium</taxon>
    </lineage>
</organism>
<dbReference type="AlphaFoldDB" id="A0A508WZI6"/>
<dbReference type="EMBL" id="CABFNB010000111">
    <property type="protein sequence ID" value="VTZ62766.1"/>
    <property type="molecule type" value="Genomic_DNA"/>
</dbReference>
<dbReference type="Proteomes" id="UP000507954">
    <property type="component" value="Unassembled WGS sequence"/>
</dbReference>
<protein>
    <submittedName>
        <fullName evidence="1">Uncharacterized protein</fullName>
    </submittedName>
</protein>
<accession>A0A508WZI6</accession>
<evidence type="ECO:0000313" key="1">
    <source>
        <dbReference type="EMBL" id="VTZ62766.1"/>
    </source>
</evidence>
<reference evidence="1" key="1">
    <citation type="submission" date="2019-06" db="EMBL/GenBank/DDBJ databases">
        <authorList>
            <person name="Le Quere A."/>
            <person name="Colella S."/>
        </authorList>
    </citation>
    <scope>NUCLEOTIDE SEQUENCE</scope>
    <source>
        <strain evidence="1">EmedicaeMD41</strain>
    </source>
</reference>
<gene>
    <name evidence="1" type="ORF">EMEDMD4_440080</name>
</gene>